<evidence type="ECO:0000259" key="4">
    <source>
        <dbReference type="Pfam" id="PF00891"/>
    </source>
</evidence>
<dbReference type="EMBL" id="LWDD02000017">
    <property type="protein sequence ID" value="KAE8265343.1"/>
    <property type="molecule type" value="Genomic_DNA"/>
</dbReference>
<dbReference type="Gene3D" id="1.10.10.10">
    <property type="entry name" value="Winged helix-like DNA-binding domain superfamily/Winged helix DNA-binding domain"/>
    <property type="match status" value="1"/>
</dbReference>
<feature type="domain" description="O-methyltransferase C-terminal" evidence="4">
    <location>
        <begin position="263"/>
        <end position="436"/>
    </location>
</feature>
<dbReference type="PROSITE" id="PS51683">
    <property type="entry name" value="SAM_OMT_II"/>
    <property type="match status" value="1"/>
</dbReference>
<dbReference type="Pfam" id="PF08100">
    <property type="entry name" value="Dimerisation"/>
    <property type="match status" value="1"/>
</dbReference>
<evidence type="ECO:0000313" key="7">
    <source>
        <dbReference type="EMBL" id="KAE8265343.1"/>
    </source>
</evidence>
<evidence type="ECO:0000313" key="8">
    <source>
        <dbReference type="Proteomes" id="UP000077671"/>
    </source>
</evidence>
<dbReference type="AlphaFoldDB" id="A0A177VEQ7"/>
<dbReference type="InterPro" id="IPR012967">
    <property type="entry name" value="COMT_dimerisation"/>
</dbReference>
<accession>A0A177VEQ7</accession>
<dbReference type="GO" id="GO:0046983">
    <property type="term" value="F:protein dimerization activity"/>
    <property type="evidence" value="ECO:0007669"/>
    <property type="project" value="InterPro"/>
</dbReference>
<dbReference type="InterPro" id="IPR016461">
    <property type="entry name" value="COMT-like"/>
</dbReference>
<evidence type="ECO:0000256" key="3">
    <source>
        <dbReference type="ARBA" id="ARBA00022691"/>
    </source>
</evidence>
<dbReference type="Proteomes" id="UP000836402">
    <property type="component" value="Unassembled WGS sequence"/>
</dbReference>
<name>A0A177VEQ7_9BASI</name>
<evidence type="ECO:0000259" key="5">
    <source>
        <dbReference type="Pfam" id="PF08100"/>
    </source>
</evidence>
<dbReference type="PANTHER" id="PTHR43712:SF2">
    <property type="entry name" value="O-METHYLTRANSFERASE CICE"/>
    <property type="match status" value="1"/>
</dbReference>
<dbReference type="Pfam" id="PF00891">
    <property type="entry name" value="Methyltransf_2"/>
    <property type="match status" value="1"/>
</dbReference>
<dbReference type="SUPFAM" id="SSF53335">
    <property type="entry name" value="S-adenosyl-L-methionine-dependent methyltransferases"/>
    <property type="match status" value="1"/>
</dbReference>
<comment type="caution">
    <text evidence="7">The sequence shown here is derived from an EMBL/GenBank/DDBJ whole genome shotgun (WGS) entry which is preliminary data.</text>
</comment>
<dbReference type="InterPro" id="IPR029063">
    <property type="entry name" value="SAM-dependent_MTases_sf"/>
</dbReference>
<protein>
    <submittedName>
        <fullName evidence="7">Uncharacterized protein</fullName>
    </submittedName>
</protein>
<dbReference type="GO" id="GO:0008171">
    <property type="term" value="F:O-methyltransferase activity"/>
    <property type="evidence" value="ECO:0007669"/>
    <property type="project" value="InterPro"/>
</dbReference>
<reference evidence="6" key="3">
    <citation type="submission" date="2020-10" db="EMBL/GenBank/DDBJ databases">
        <authorList>
            <person name="Sedaghatjoo S."/>
        </authorList>
    </citation>
    <scope>NUCLEOTIDE SEQUENCE</scope>
    <source>
        <strain evidence="6">AZH3</strain>
    </source>
</reference>
<dbReference type="SUPFAM" id="SSF46785">
    <property type="entry name" value="Winged helix' DNA-binding domain"/>
    <property type="match status" value="1"/>
</dbReference>
<dbReference type="InterPro" id="IPR001077">
    <property type="entry name" value="COMT_C"/>
</dbReference>
<keyword evidence="1" id="KW-0489">Methyltransferase</keyword>
<proteinExistence type="predicted"/>
<dbReference type="Gene3D" id="3.40.50.150">
    <property type="entry name" value="Vaccinia Virus protein VP39"/>
    <property type="match status" value="1"/>
</dbReference>
<feature type="domain" description="O-methyltransferase dimerisation" evidence="5">
    <location>
        <begin position="86"/>
        <end position="165"/>
    </location>
</feature>
<sequence>MTTTDRSQQLRQLVELINTSSQTLLAEWDADSKKPVNKGLAHSNLPEVQRLAALPSPIAHRAINTLLGASGMIPELVQDPGERLLELAGEYFEARALHIAAKLRISDLLDAAGPKGMTKEELGKATGLEKGKLARIMRLLATIHCFKEIGPDTWTNNRISQALVKNEPLRAYLYHYGEEPYRAADALMFNLDDPVKGHSYDILDAAFSDVYGPKPRWEWLEEKDENGKPREQLERFGLAMLGAGRVVVPGTLADFPWAELGNAKVVDVGGGVGAMCMALASVFPNLSFTLQDRPEVIGQAMKIWSAQYPQFVEQNRIQFMPHDFFKPQPILDADVYWIRYIAHDWSDSFCIDILKNLKPALEGRPDARLLIADQIMVTAYGSDLLPKESRAPEPLPANFGAPARFSHERDINMCALLNGIERTPAEFEALVEAAGLRVERFWLCRSVIGLVEVRCV</sequence>
<dbReference type="PANTHER" id="PTHR43712">
    <property type="entry name" value="PUTATIVE (AFU_ORTHOLOGUE AFUA_4G14580)-RELATED"/>
    <property type="match status" value="1"/>
</dbReference>
<keyword evidence="3" id="KW-0949">S-adenosyl-L-methionine</keyword>
<dbReference type="InterPro" id="IPR036390">
    <property type="entry name" value="WH_DNA-bd_sf"/>
</dbReference>
<gene>
    <name evidence="7" type="ORF">A4X03_0g327</name>
    <name evidence="6" type="ORF">JKIAZH3_G6396</name>
</gene>
<evidence type="ECO:0000256" key="2">
    <source>
        <dbReference type="ARBA" id="ARBA00022679"/>
    </source>
</evidence>
<dbReference type="Proteomes" id="UP000077671">
    <property type="component" value="Unassembled WGS sequence"/>
</dbReference>
<keyword evidence="2" id="KW-0808">Transferase</keyword>
<evidence type="ECO:0000313" key="6">
    <source>
        <dbReference type="EMBL" id="CAD6901706.1"/>
    </source>
</evidence>
<dbReference type="EMBL" id="CAJHJG010000364">
    <property type="protein sequence ID" value="CAD6901706.1"/>
    <property type="molecule type" value="Genomic_DNA"/>
</dbReference>
<evidence type="ECO:0000256" key="1">
    <source>
        <dbReference type="ARBA" id="ARBA00022603"/>
    </source>
</evidence>
<organism evidence="7 8">
    <name type="scientific">Tilletia caries</name>
    <name type="common">wheat bunt fungus</name>
    <dbReference type="NCBI Taxonomy" id="13290"/>
    <lineage>
        <taxon>Eukaryota</taxon>
        <taxon>Fungi</taxon>
        <taxon>Dikarya</taxon>
        <taxon>Basidiomycota</taxon>
        <taxon>Ustilaginomycotina</taxon>
        <taxon>Exobasidiomycetes</taxon>
        <taxon>Tilletiales</taxon>
        <taxon>Tilletiaceae</taxon>
        <taxon>Tilletia</taxon>
    </lineage>
</organism>
<dbReference type="InterPro" id="IPR036388">
    <property type="entry name" value="WH-like_DNA-bd_sf"/>
</dbReference>
<keyword evidence="9" id="KW-1185">Reference proteome</keyword>
<dbReference type="GO" id="GO:0032259">
    <property type="term" value="P:methylation"/>
    <property type="evidence" value="ECO:0007669"/>
    <property type="project" value="UniProtKB-KW"/>
</dbReference>
<reference evidence="7" key="1">
    <citation type="submission" date="2016-04" db="EMBL/GenBank/DDBJ databases">
        <authorList>
            <person name="Nguyen H.D."/>
            <person name="Kesanakurti P."/>
            <person name="Cullis J."/>
            <person name="Levesque C.A."/>
            <person name="Hambleton S."/>
        </authorList>
    </citation>
    <scope>NUCLEOTIDE SEQUENCE</scope>
    <source>
        <strain evidence="7">DAOMC 238032</strain>
    </source>
</reference>
<evidence type="ECO:0000313" key="9">
    <source>
        <dbReference type="Proteomes" id="UP000836402"/>
    </source>
</evidence>
<reference evidence="7" key="2">
    <citation type="journal article" date="2019" name="IMA Fungus">
        <title>Genome sequencing and comparison of five Tilletia species to identify candidate genes for the detection of regulated species infecting wheat.</title>
        <authorList>
            <person name="Nguyen H.D.T."/>
            <person name="Sultana T."/>
            <person name="Kesanakurti P."/>
            <person name="Hambleton S."/>
        </authorList>
    </citation>
    <scope>NUCLEOTIDE SEQUENCE</scope>
    <source>
        <strain evidence="7">DAOMC 238032</strain>
    </source>
</reference>